<dbReference type="Proteomes" id="UP000008909">
    <property type="component" value="Unassembled WGS sequence"/>
</dbReference>
<evidence type="ECO:0000256" key="1">
    <source>
        <dbReference type="SAM" id="MobiDB-lite"/>
    </source>
</evidence>
<evidence type="ECO:0000313" key="2">
    <source>
        <dbReference type="EMBL" id="GAA51794.1"/>
    </source>
</evidence>
<keyword evidence="3" id="KW-1185">Reference proteome</keyword>
<feature type="region of interest" description="Disordered" evidence="1">
    <location>
        <begin position="1"/>
        <end position="21"/>
    </location>
</feature>
<name>G7YFR1_CLOSI</name>
<feature type="compositionally biased region" description="Polar residues" evidence="1">
    <location>
        <begin position="7"/>
        <end position="21"/>
    </location>
</feature>
<reference key="2">
    <citation type="submission" date="2011-10" db="EMBL/GenBank/DDBJ databases">
        <title>The genome and transcriptome sequence of Clonorchis sinensis provide insights into the carcinogenic liver fluke.</title>
        <authorList>
            <person name="Wang X."/>
            <person name="Huang Y."/>
            <person name="Chen W."/>
            <person name="Liu H."/>
            <person name="Guo L."/>
            <person name="Chen Y."/>
            <person name="Luo F."/>
            <person name="Zhou W."/>
            <person name="Sun J."/>
            <person name="Mao Q."/>
            <person name="Liang P."/>
            <person name="Zhou C."/>
            <person name="Tian Y."/>
            <person name="Men J."/>
            <person name="Lv X."/>
            <person name="Huang L."/>
            <person name="Zhou J."/>
            <person name="Hu Y."/>
            <person name="Li R."/>
            <person name="Zhang F."/>
            <person name="Lei H."/>
            <person name="Li X."/>
            <person name="Hu X."/>
            <person name="Liang C."/>
            <person name="Xu J."/>
            <person name="Wu Z."/>
            <person name="Yu X."/>
        </authorList>
    </citation>
    <scope>NUCLEOTIDE SEQUENCE</scope>
    <source>
        <strain>Henan</strain>
    </source>
</reference>
<sequence length="243" mass="26812">MERPSRTKNNASTGGLKTSKNNCRGRQLALTWSPQLKGLQNSDVQIACDENLVNLEYADDIVLVFEEEENAQVFLDELTKVIPSFVYCNKTHKALYKLFLSASEIQSVGVRADTMNRQRLSAHLRNALRDACKQTKQATIKGQPLNSSITISSGCWINRGLNFEARSLRFRRISPGTANRVAKKAPLADGYVNATSHMHVGESGNQLVTLTQGRRSDDIGCISFDGENDALSTVRTSHTPITA</sequence>
<reference evidence="2" key="1">
    <citation type="journal article" date="2011" name="Genome Biol.">
        <title>The draft genome of the carcinogenic human liver fluke Clonorchis sinensis.</title>
        <authorList>
            <person name="Wang X."/>
            <person name="Chen W."/>
            <person name="Huang Y."/>
            <person name="Sun J."/>
            <person name="Men J."/>
            <person name="Liu H."/>
            <person name="Luo F."/>
            <person name="Guo L."/>
            <person name="Lv X."/>
            <person name="Deng C."/>
            <person name="Zhou C."/>
            <person name="Fan Y."/>
            <person name="Li X."/>
            <person name="Huang L."/>
            <person name="Hu Y."/>
            <person name="Liang C."/>
            <person name="Hu X."/>
            <person name="Xu J."/>
            <person name="Yu X."/>
        </authorList>
    </citation>
    <scope>NUCLEOTIDE SEQUENCE [LARGE SCALE GENOMIC DNA]</scope>
    <source>
        <strain evidence="2">Henan</strain>
    </source>
</reference>
<evidence type="ECO:0008006" key="4">
    <source>
        <dbReference type="Google" id="ProtNLM"/>
    </source>
</evidence>
<proteinExistence type="predicted"/>
<gene>
    <name evidence="2" type="ORF">CLF_106806</name>
</gene>
<dbReference type="AlphaFoldDB" id="G7YFR1"/>
<accession>G7YFR1</accession>
<dbReference type="EMBL" id="DF143201">
    <property type="protein sequence ID" value="GAA51794.1"/>
    <property type="molecule type" value="Genomic_DNA"/>
</dbReference>
<organism evidence="2 3">
    <name type="scientific">Clonorchis sinensis</name>
    <name type="common">Chinese liver fluke</name>
    <dbReference type="NCBI Taxonomy" id="79923"/>
    <lineage>
        <taxon>Eukaryota</taxon>
        <taxon>Metazoa</taxon>
        <taxon>Spiralia</taxon>
        <taxon>Lophotrochozoa</taxon>
        <taxon>Platyhelminthes</taxon>
        <taxon>Trematoda</taxon>
        <taxon>Digenea</taxon>
        <taxon>Opisthorchiida</taxon>
        <taxon>Opisthorchiata</taxon>
        <taxon>Opisthorchiidae</taxon>
        <taxon>Clonorchis</taxon>
    </lineage>
</organism>
<protein>
    <recommendedName>
        <fullName evidence="4">Reverse transcriptase domain-containing protein</fullName>
    </recommendedName>
</protein>
<evidence type="ECO:0000313" key="3">
    <source>
        <dbReference type="Proteomes" id="UP000008909"/>
    </source>
</evidence>